<evidence type="ECO:0008006" key="2">
    <source>
        <dbReference type="Google" id="ProtNLM"/>
    </source>
</evidence>
<dbReference type="EMBL" id="LAZR01018208">
    <property type="protein sequence ID" value="KKL97264.1"/>
    <property type="molecule type" value="Genomic_DNA"/>
</dbReference>
<dbReference type="AlphaFoldDB" id="A0A0F9GEN8"/>
<proteinExistence type="predicted"/>
<dbReference type="Pfam" id="PF01136">
    <property type="entry name" value="Peptidase_U32"/>
    <property type="match status" value="1"/>
</dbReference>
<protein>
    <recommendedName>
        <fullName evidence="2">Peptidase family U32 C-terminal domain-containing protein</fullName>
    </recommendedName>
</protein>
<name>A0A0F9GEN8_9ZZZZ</name>
<organism evidence="1">
    <name type="scientific">marine sediment metagenome</name>
    <dbReference type="NCBI Taxonomy" id="412755"/>
    <lineage>
        <taxon>unclassified sequences</taxon>
        <taxon>metagenomes</taxon>
        <taxon>ecological metagenomes</taxon>
    </lineage>
</organism>
<dbReference type="PANTHER" id="PTHR30217:SF3">
    <property type="entry name" value="UBIQUINONE BIOSYNTHESIS PROTEIN UBIU"/>
    <property type="match status" value="1"/>
</dbReference>
<dbReference type="InterPro" id="IPR051454">
    <property type="entry name" value="RNA/ubiquinone_mod_enzymes"/>
</dbReference>
<dbReference type="InterPro" id="IPR001539">
    <property type="entry name" value="Peptidase_U32"/>
</dbReference>
<sequence length="337" mass="36169">MPRNDKIQLNAPAGTLPSLMAAVDAGADSVYIGFRSPTNLRNLPGLNFSVAEAAEGVAYAHRHGVKVHLTVNTLPLDDQLAQSCQAVDTAVEIGADAVIAADWAVLDHAHRRHPHLDIHLSCLAGVTDPRAVRFYRREFGVSCVVLSRMLSIEQIAAVRRETDVLLEVLVFGVLCANYDGRCALSSFITGCSANSMGACAPAKFVEFDQSRQGRCRLMLNGVEINDVDISEPLTYPTPCKGRYRSPVLGRRIHAFQDSGCLNALPLLPELAVAGVDILKIEGRQRSLAYVREVTRAWRAAIDALDPEGRAGVAACGPPGLESLFEGQAASFGALVES</sequence>
<dbReference type="PANTHER" id="PTHR30217">
    <property type="entry name" value="PEPTIDASE U32 FAMILY"/>
    <property type="match status" value="1"/>
</dbReference>
<accession>A0A0F9GEN8</accession>
<evidence type="ECO:0000313" key="1">
    <source>
        <dbReference type="EMBL" id="KKL97264.1"/>
    </source>
</evidence>
<reference evidence="1" key="1">
    <citation type="journal article" date="2015" name="Nature">
        <title>Complex archaea that bridge the gap between prokaryotes and eukaryotes.</title>
        <authorList>
            <person name="Spang A."/>
            <person name="Saw J.H."/>
            <person name="Jorgensen S.L."/>
            <person name="Zaremba-Niedzwiedzka K."/>
            <person name="Martijn J."/>
            <person name="Lind A.E."/>
            <person name="van Eijk R."/>
            <person name="Schleper C."/>
            <person name="Guy L."/>
            <person name="Ettema T.J."/>
        </authorList>
    </citation>
    <scope>NUCLEOTIDE SEQUENCE</scope>
</reference>
<gene>
    <name evidence="1" type="ORF">LCGC14_1836220</name>
</gene>
<comment type="caution">
    <text evidence="1">The sequence shown here is derived from an EMBL/GenBank/DDBJ whole genome shotgun (WGS) entry which is preliminary data.</text>
</comment>
<dbReference type="SUPFAM" id="SSF51395">
    <property type="entry name" value="FMN-linked oxidoreductases"/>
    <property type="match status" value="1"/>
</dbReference>